<evidence type="ECO:0000256" key="6">
    <source>
        <dbReference type="ARBA" id="ARBA00023027"/>
    </source>
</evidence>
<feature type="binding site" evidence="10">
    <location>
        <position position="280"/>
    </location>
    <ligand>
        <name>substrate</name>
    </ligand>
</feature>
<feature type="active site" description="Nucleophile" evidence="9">
    <location>
        <position position="283"/>
    </location>
</feature>
<name>A0A932ERL9_9BACT</name>
<protein>
    <recommendedName>
        <fullName evidence="4 8">UDP-glucose 6-dehydrogenase</fullName>
        <ecNumber evidence="3 8">1.1.1.22</ecNumber>
    </recommendedName>
</protein>
<dbReference type="NCBIfam" id="TIGR03026">
    <property type="entry name" value="NDP-sugDHase"/>
    <property type="match status" value="1"/>
</dbReference>
<evidence type="ECO:0000256" key="10">
    <source>
        <dbReference type="PIRSR" id="PIRSR500134-2"/>
    </source>
</evidence>
<feature type="binding site" evidence="11">
    <location>
        <position position="286"/>
    </location>
    <ligand>
        <name>NAD(+)</name>
        <dbReference type="ChEBI" id="CHEBI:57540"/>
    </ligand>
</feature>
<feature type="binding site" evidence="11">
    <location>
        <position position="85"/>
    </location>
    <ligand>
        <name>NAD(+)</name>
        <dbReference type="ChEBI" id="CHEBI:57540"/>
    </ligand>
</feature>
<accession>A0A932ERL9</accession>
<dbReference type="InterPro" id="IPR017476">
    <property type="entry name" value="UDP-Glc/GDP-Man"/>
</dbReference>
<dbReference type="Pfam" id="PF03721">
    <property type="entry name" value="UDPG_MGDP_dh_N"/>
    <property type="match status" value="1"/>
</dbReference>
<evidence type="ECO:0000256" key="1">
    <source>
        <dbReference type="ARBA" id="ARBA00004701"/>
    </source>
</evidence>
<comment type="pathway">
    <text evidence="1">Nucleotide-sugar biosynthesis; UDP-alpha-D-glucuronate biosynthesis; UDP-alpha-D-glucuronate from UDP-alpha-D-glucose: step 1/1.</text>
</comment>
<evidence type="ECO:0000256" key="8">
    <source>
        <dbReference type="PIRNR" id="PIRNR000124"/>
    </source>
</evidence>
<dbReference type="EMBL" id="JACPNR010000011">
    <property type="protein sequence ID" value="MBI2679000.1"/>
    <property type="molecule type" value="Genomic_DNA"/>
</dbReference>
<comment type="similarity">
    <text evidence="2 8">Belongs to the UDP-glucose/GDP-mannose dehydrogenase family.</text>
</comment>
<gene>
    <name evidence="13" type="ORF">HYX28_09485</name>
</gene>
<dbReference type="PIRSF" id="PIRSF500134">
    <property type="entry name" value="UDPglc_DH_bac"/>
    <property type="match status" value="1"/>
</dbReference>
<dbReference type="SUPFAM" id="SSF48179">
    <property type="entry name" value="6-phosphogluconate dehydrogenase C-terminal domain-like"/>
    <property type="match status" value="1"/>
</dbReference>
<dbReference type="InterPro" id="IPR001732">
    <property type="entry name" value="UDP-Glc/GDP-Man_DH_N"/>
</dbReference>
<feature type="binding site" evidence="11">
    <location>
        <position position="158"/>
    </location>
    <ligand>
        <name>NAD(+)</name>
        <dbReference type="ChEBI" id="CHEBI:57540"/>
    </ligand>
</feature>
<dbReference type="GO" id="GO:0000271">
    <property type="term" value="P:polysaccharide biosynthetic process"/>
    <property type="evidence" value="ECO:0007669"/>
    <property type="project" value="InterPro"/>
</dbReference>
<evidence type="ECO:0000256" key="3">
    <source>
        <dbReference type="ARBA" id="ARBA00012954"/>
    </source>
</evidence>
<evidence type="ECO:0000313" key="14">
    <source>
        <dbReference type="Proteomes" id="UP000779809"/>
    </source>
</evidence>
<keyword evidence="6 8" id="KW-0520">NAD</keyword>
<dbReference type="InterPro" id="IPR014027">
    <property type="entry name" value="UDP-Glc/GDP-Man_DH_C"/>
</dbReference>
<evidence type="ECO:0000256" key="4">
    <source>
        <dbReference type="ARBA" id="ARBA00015132"/>
    </source>
</evidence>
<dbReference type="InterPro" id="IPR008927">
    <property type="entry name" value="6-PGluconate_DH-like_C_sf"/>
</dbReference>
<keyword evidence="5 8" id="KW-0560">Oxidoreductase</keyword>
<dbReference type="GO" id="GO:0051287">
    <property type="term" value="F:NAD binding"/>
    <property type="evidence" value="ECO:0007669"/>
    <property type="project" value="InterPro"/>
</dbReference>
<evidence type="ECO:0000313" key="13">
    <source>
        <dbReference type="EMBL" id="MBI2679000.1"/>
    </source>
</evidence>
<dbReference type="Pfam" id="PF00984">
    <property type="entry name" value="UDPG_MGDP_dh"/>
    <property type="match status" value="1"/>
</dbReference>
<feature type="binding site" evidence="11">
    <location>
        <position position="30"/>
    </location>
    <ligand>
        <name>NAD(+)</name>
        <dbReference type="ChEBI" id="CHEBI:57540"/>
    </ligand>
</feature>
<dbReference type="Gene3D" id="3.40.50.720">
    <property type="entry name" value="NAD(P)-binding Rossmann-like Domain"/>
    <property type="match status" value="2"/>
</dbReference>
<feature type="binding site" evidence="10">
    <location>
        <position position="343"/>
    </location>
    <ligand>
        <name>substrate</name>
    </ligand>
</feature>
<dbReference type="PANTHER" id="PTHR43750:SF3">
    <property type="entry name" value="UDP-GLUCOSE 6-DEHYDROGENASE TUAD"/>
    <property type="match status" value="1"/>
</dbReference>
<evidence type="ECO:0000256" key="11">
    <source>
        <dbReference type="PIRSR" id="PIRSR500134-3"/>
    </source>
</evidence>
<dbReference type="PIRSF" id="PIRSF000124">
    <property type="entry name" value="UDPglc_GDPman_dh"/>
    <property type="match status" value="1"/>
</dbReference>
<evidence type="ECO:0000259" key="12">
    <source>
        <dbReference type="SMART" id="SM00984"/>
    </source>
</evidence>
<dbReference type="Pfam" id="PF03720">
    <property type="entry name" value="UDPG_MGDP_dh_C"/>
    <property type="match status" value="1"/>
</dbReference>
<feature type="binding site" evidence="10">
    <location>
        <begin position="272"/>
        <end position="276"/>
    </location>
    <ligand>
        <name>substrate</name>
    </ligand>
</feature>
<dbReference type="SUPFAM" id="SSF51735">
    <property type="entry name" value="NAD(P)-binding Rossmann-fold domains"/>
    <property type="match status" value="1"/>
</dbReference>
<feature type="binding site" evidence="11">
    <location>
        <position position="35"/>
    </location>
    <ligand>
        <name>NAD(+)</name>
        <dbReference type="ChEBI" id="CHEBI:57540"/>
    </ligand>
</feature>
<proteinExistence type="inferred from homology"/>
<dbReference type="InterPro" id="IPR036220">
    <property type="entry name" value="UDP-Glc/GDP-Man_DH_C_sf"/>
</dbReference>
<feature type="binding site" evidence="10">
    <location>
        <position position="227"/>
    </location>
    <ligand>
        <name>substrate</name>
    </ligand>
</feature>
<feature type="domain" description="UDP-glucose/GDP-mannose dehydrogenase C-terminal" evidence="12">
    <location>
        <begin position="336"/>
        <end position="443"/>
    </location>
</feature>
<dbReference type="AlphaFoldDB" id="A0A932ERL9"/>
<dbReference type="PROSITE" id="PS51257">
    <property type="entry name" value="PROKAR_LIPOPROTEIN"/>
    <property type="match status" value="1"/>
</dbReference>
<dbReference type="InterPro" id="IPR028357">
    <property type="entry name" value="UDPglc_DH_bac"/>
</dbReference>
<evidence type="ECO:0000256" key="9">
    <source>
        <dbReference type="PIRSR" id="PIRSR500134-1"/>
    </source>
</evidence>
<dbReference type="Gene3D" id="1.20.5.100">
    <property type="entry name" value="Cytochrome c1, transmembrane anchor, C-terminal"/>
    <property type="match status" value="1"/>
</dbReference>
<dbReference type="Proteomes" id="UP000779809">
    <property type="component" value="Unassembled WGS sequence"/>
</dbReference>
<dbReference type="PANTHER" id="PTHR43750">
    <property type="entry name" value="UDP-GLUCOSE 6-DEHYDROGENASE TUAD"/>
    <property type="match status" value="1"/>
</dbReference>
<dbReference type="GO" id="GO:0003979">
    <property type="term" value="F:UDP-glucose 6-dehydrogenase activity"/>
    <property type="evidence" value="ECO:0007669"/>
    <property type="project" value="UniProtKB-EC"/>
</dbReference>
<reference evidence="13" key="1">
    <citation type="submission" date="2020-07" db="EMBL/GenBank/DDBJ databases">
        <title>Huge and variable diversity of episymbiotic CPR bacteria and DPANN archaea in groundwater ecosystems.</title>
        <authorList>
            <person name="He C.Y."/>
            <person name="Keren R."/>
            <person name="Whittaker M."/>
            <person name="Farag I.F."/>
            <person name="Doudna J."/>
            <person name="Cate J.H.D."/>
            <person name="Banfield J.F."/>
        </authorList>
    </citation>
    <scope>NUCLEOTIDE SEQUENCE</scope>
    <source>
        <strain evidence="13">NC_groundwater_580_Pr5_B-0.1um_64_19</strain>
    </source>
</reference>
<feature type="binding site" evidence="11">
    <location>
        <position position="124"/>
    </location>
    <ligand>
        <name>NAD(+)</name>
        <dbReference type="ChEBI" id="CHEBI:57540"/>
    </ligand>
</feature>
<dbReference type="SMART" id="SM00984">
    <property type="entry name" value="UDPG_MGDP_dh_C"/>
    <property type="match status" value="1"/>
</dbReference>
<feature type="binding site" evidence="11">
    <location>
        <position position="350"/>
    </location>
    <ligand>
        <name>NAD(+)</name>
        <dbReference type="ChEBI" id="CHEBI:57540"/>
    </ligand>
</feature>
<evidence type="ECO:0000256" key="5">
    <source>
        <dbReference type="ARBA" id="ARBA00023002"/>
    </source>
</evidence>
<evidence type="ECO:0000256" key="2">
    <source>
        <dbReference type="ARBA" id="ARBA00006601"/>
    </source>
</evidence>
<comment type="caution">
    <text evidence="13">The sequence shown here is derived from an EMBL/GenBank/DDBJ whole genome shotgun (WGS) entry which is preliminary data.</text>
</comment>
<evidence type="ECO:0000256" key="7">
    <source>
        <dbReference type="ARBA" id="ARBA00047473"/>
    </source>
</evidence>
<dbReference type="InterPro" id="IPR014026">
    <property type="entry name" value="UDP-Glc/GDP-Man_DH_dimer"/>
</dbReference>
<comment type="catalytic activity">
    <reaction evidence="7 8">
        <text>UDP-alpha-D-glucose + 2 NAD(+) + H2O = UDP-alpha-D-glucuronate + 2 NADH + 3 H(+)</text>
        <dbReference type="Rhea" id="RHEA:23596"/>
        <dbReference type="ChEBI" id="CHEBI:15377"/>
        <dbReference type="ChEBI" id="CHEBI:15378"/>
        <dbReference type="ChEBI" id="CHEBI:57540"/>
        <dbReference type="ChEBI" id="CHEBI:57945"/>
        <dbReference type="ChEBI" id="CHEBI:58052"/>
        <dbReference type="ChEBI" id="CHEBI:58885"/>
        <dbReference type="EC" id="1.1.1.22"/>
    </reaction>
</comment>
<dbReference type="SUPFAM" id="SSF52413">
    <property type="entry name" value="UDP-glucose/GDP-mannose dehydrogenase C-terminal domain"/>
    <property type="match status" value="1"/>
</dbReference>
<dbReference type="InterPro" id="IPR036291">
    <property type="entry name" value="NAD(P)-bd_dom_sf"/>
</dbReference>
<organism evidence="13 14">
    <name type="scientific">Candidatus Korobacter versatilis</name>
    <dbReference type="NCBI Taxonomy" id="658062"/>
    <lineage>
        <taxon>Bacteria</taxon>
        <taxon>Pseudomonadati</taxon>
        <taxon>Acidobacteriota</taxon>
        <taxon>Terriglobia</taxon>
        <taxon>Terriglobales</taxon>
        <taxon>Candidatus Korobacteraceae</taxon>
        <taxon>Candidatus Korobacter</taxon>
    </lineage>
</organism>
<feature type="binding site" evidence="10">
    <location>
        <begin position="155"/>
        <end position="158"/>
    </location>
    <ligand>
        <name>substrate</name>
    </ligand>
</feature>
<sequence>MKIAIIGSGYVGLVAAGCFAELEHDVLCVDNDATKLAALARGECPIHEEFLPELLKDYRGNRLVFTDDLCGAVAASEVVFITVGTPPGPEGGADLSSVEQVAREIARGVVLGNGGYKVIVEKSTVPVFTAGWVRRVLTMSGAPRRWFDVASNPEFLREGTAVCDFLCPDRIVVGVNSERAAEKLRAVYAPLTTGAYYRRADAIPPPDNARIPPPLIETSTRSAELIKQASNAYLALRVSFINAVANLCEATGADVDQVREGLGADARIGRRFLRPGIGYGGSCFPKDLDGFRDVAAQHGCDFRLLDEVKRINAEQRERFLRKVREALWTLPGKRLAVLGLAFKGGTDDVRESPAIAVAGRLLAEGASVVAYDPAAMPRARKIFAKEAAAGQIEFAEDAYAAAEGADALLVLTDWEEFAALDLGRLREALRCPVMVDGRNVFPPARMAEEGFFYTSMGRPAAEPRRALKVKKAS</sequence>
<dbReference type="EC" id="1.1.1.22" evidence="3 8"/>